<gene>
    <name evidence="1" type="ORF">E5L68_003005</name>
</gene>
<name>A0ABW9JD61_9SPHI</name>
<reference evidence="1 2" key="1">
    <citation type="submission" date="2024-12" db="EMBL/GenBank/DDBJ databases">
        <authorList>
            <person name="Hu S."/>
        </authorList>
    </citation>
    <scope>NUCLEOTIDE SEQUENCE [LARGE SCALE GENOMIC DNA]</scope>
    <source>
        <strain evidence="1 2">P-25</strain>
    </source>
</reference>
<comment type="caution">
    <text evidence="1">The sequence shown here is derived from an EMBL/GenBank/DDBJ whole genome shotgun (WGS) entry which is preliminary data.</text>
</comment>
<accession>A0ABW9JD61</accession>
<evidence type="ECO:0000313" key="2">
    <source>
        <dbReference type="Proteomes" id="UP001517367"/>
    </source>
</evidence>
<organism evidence="1 2">
    <name type="scientific">Pedobacter helvus</name>
    <dbReference type="NCBI Taxonomy" id="2563444"/>
    <lineage>
        <taxon>Bacteria</taxon>
        <taxon>Pseudomonadati</taxon>
        <taxon>Bacteroidota</taxon>
        <taxon>Sphingobacteriia</taxon>
        <taxon>Sphingobacteriales</taxon>
        <taxon>Sphingobacteriaceae</taxon>
        <taxon>Pedobacter</taxon>
    </lineage>
</organism>
<protein>
    <recommendedName>
        <fullName evidence="3">XRE family transcriptional regulator</fullName>
    </recommendedName>
</protein>
<keyword evidence="2" id="KW-1185">Reference proteome</keyword>
<dbReference type="RefSeq" id="WP_138729572.1">
    <property type="nucleotide sequence ID" value="NZ_SRMP02000002.1"/>
</dbReference>
<proteinExistence type="predicted"/>
<sequence length="128" mass="14051">MKKIVFVVEKTSDGFSAYALEDGVSVGTSADSMAELKTNIVDAYNSYAEMEGLDEVTVDNIQIQLDIPQLFKFYNEINASALGNRIGMDKTLISQYVNGHKMPGQKQIARIIKGIKDLGEELSSLELA</sequence>
<dbReference type="EMBL" id="SRMP02000002">
    <property type="protein sequence ID" value="MFN0290340.1"/>
    <property type="molecule type" value="Genomic_DNA"/>
</dbReference>
<evidence type="ECO:0000313" key="1">
    <source>
        <dbReference type="EMBL" id="MFN0290340.1"/>
    </source>
</evidence>
<evidence type="ECO:0008006" key="3">
    <source>
        <dbReference type="Google" id="ProtNLM"/>
    </source>
</evidence>
<dbReference type="Proteomes" id="UP001517367">
    <property type="component" value="Unassembled WGS sequence"/>
</dbReference>